<keyword evidence="3" id="KW-1185">Reference proteome</keyword>
<evidence type="ECO:0000313" key="3">
    <source>
        <dbReference type="Proteomes" id="UP001583280"/>
    </source>
</evidence>
<protein>
    <submittedName>
        <fullName evidence="2">Uncharacterized protein</fullName>
    </submittedName>
</protein>
<reference evidence="2 3" key="1">
    <citation type="journal article" date="2024" name="IMA Fungus">
        <title>IMA Genome - F19 : A genome assembly and annotation guide to empower mycologists, including annotated draft genome sequences of Ceratocystis pirilliformis, Diaporthe australafricana, Fusarium ophioides, Paecilomyces lecythidis, and Sporothrix stenoceras.</title>
        <authorList>
            <person name="Aylward J."/>
            <person name="Wilson A.M."/>
            <person name="Visagie C.M."/>
            <person name="Spraker J."/>
            <person name="Barnes I."/>
            <person name="Buitendag C."/>
            <person name="Ceriani C."/>
            <person name="Del Mar Angel L."/>
            <person name="du Plessis D."/>
            <person name="Fuchs T."/>
            <person name="Gasser K."/>
            <person name="Kramer D."/>
            <person name="Li W."/>
            <person name="Munsamy K."/>
            <person name="Piso A."/>
            <person name="Price J.L."/>
            <person name="Sonnekus B."/>
            <person name="Thomas C."/>
            <person name="van der Nest A."/>
            <person name="van Dijk A."/>
            <person name="van Heerden A."/>
            <person name="van Vuuren N."/>
            <person name="Yilmaz N."/>
            <person name="Duong T.A."/>
            <person name="van der Merwe N.A."/>
            <person name="Wingfield M.J."/>
            <person name="Wingfield B.D."/>
        </authorList>
    </citation>
    <scope>NUCLEOTIDE SEQUENCE [LARGE SCALE GENOMIC DNA]</scope>
    <source>
        <strain evidence="2 3">CMW 12675</strain>
    </source>
</reference>
<evidence type="ECO:0000256" key="1">
    <source>
        <dbReference type="SAM" id="MobiDB-lite"/>
    </source>
</evidence>
<name>A0ABR3Z2Z9_9PEZI</name>
<dbReference type="Proteomes" id="UP001583280">
    <property type="component" value="Unassembled WGS sequence"/>
</dbReference>
<dbReference type="Pfam" id="PF22682">
    <property type="entry name" value="Ribosomal_uL24m-like"/>
    <property type="match status" value="1"/>
</dbReference>
<gene>
    <name evidence="2" type="ORF">Cpir12675_003427</name>
</gene>
<dbReference type="SUPFAM" id="SSF50104">
    <property type="entry name" value="Translation proteins SH3-like domain"/>
    <property type="match status" value="1"/>
</dbReference>
<dbReference type="InterPro" id="IPR008991">
    <property type="entry name" value="Translation_prot_SH3-like_sf"/>
</dbReference>
<feature type="region of interest" description="Disordered" evidence="1">
    <location>
        <begin position="302"/>
        <end position="342"/>
    </location>
</feature>
<evidence type="ECO:0000313" key="2">
    <source>
        <dbReference type="EMBL" id="KAL1895011.1"/>
    </source>
</evidence>
<dbReference type="EMBL" id="JAWDJO010000080">
    <property type="protein sequence ID" value="KAL1895011.1"/>
    <property type="molecule type" value="Genomic_DNA"/>
</dbReference>
<accession>A0ABR3Z2Z9</accession>
<feature type="compositionally biased region" description="Basic and acidic residues" evidence="1">
    <location>
        <begin position="323"/>
        <end position="336"/>
    </location>
</feature>
<proteinExistence type="predicted"/>
<sequence>MDKVIRRTHLAQRHAMRRRAKKAVVKQAEALVNTRRQVVDSTRELLNQRKQAVQQSQELWKKGPLAPNLTAVGSYGIVNQPFRLDNREVAVRSDIAKERCEWAGGVRLLNLALGDRVVIQEGPMKGKIDTIMEISPETGCVRLSNLKYRSRVPDFIEKLYRNETAFNPEMDSNPAIPISAVRLVCPVVMPGSNVPRDVVVKKIVARNIRRDDVTGVTEWDRVISGLNVIVPWPEKERPDHKTHDCDTSREDVFAETFVPTLLRPPMPGQLIDELRGKYSPFRTRHEERYIAKKNAAEAERKAALAEGPNKTKTANSMLSPAEEASRARKDERRARGQPELSEDMLARIGEIMAKNQLAMREAAGVEKVESPLASKA</sequence>
<comment type="caution">
    <text evidence="2">The sequence shown here is derived from an EMBL/GenBank/DDBJ whole genome shotgun (WGS) entry which is preliminary data.</text>
</comment>
<organism evidence="2 3">
    <name type="scientific">Ceratocystis pirilliformis</name>
    <dbReference type="NCBI Taxonomy" id="259994"/>
    <lineage>
        <taxon>Eukaryota</taxon>
        <taxon>Fungi</taxon>
        <taxon>Dikarya</taxon>
        <taxon>Ascomycota</taxon>
        <taxon>Pezizomycotina</taxon>
        <taxon>Sordariomycetes</taxon>
        <taxon>Hypocreomycetidae</taxon>
        <taxon>Microascales</taxon>
        <taxon>Ceratocystidaceae</taxon>
        <taxon>Ceratocystis</taxon>
    </lineage>
</organism>